<evidence type="ECO:0000313" key="1">
    <source>
        <dbReference type="EMBL" id="RNF79301.1"/>
    </source>
</evidence>
<organism evidence="1 2">
    <name type="scientific">Pseudomonas putida</name>
    <name type="common">Arthrobacter siderocapsulatus</name>
    <dbReference type="NCBI Taxonomy" id="303"/>
    <lineage>
        <taxon>Bacteria</taxon>
        <taxon>Pseudomonadati</taxon>
        <taxon>Pseudomonadota</taxon>
        <taxon>Gammaproteobacteria</taxon>
        <taxon>Pseudomonadales</taxon>
        <taxon>Pseudomonadaceae</taxon>
        <taxon>Pseudomonas</taxon>
    </lineage>
</organism>
<evidence type="ECO:0000313" key="2">
    <source>
        <dbReference type="Proteomes" id="UP000278162"/>
    </source>
</evidence>
<proteinExistence type="predicted"/>
<reference evidence="1 2" key="1">
    <citation type="submission" date="2018-10" db="EMBL/GenBank/DDBJ databases">
        <title>An outbreak of IMP-63 producing strain in France.</title>
        <authorList>
            <person name="Bour M."/>
            <person name="Liapis E."/>
            <person name="Plesiat P."/>
        </authorList>
    </citation>
    <scope>NUCLEOTIDE SEQUENCE [LARGE SCALE GENOMIC DNA]</scope>
    <source>
        <strain evidence="1 2">12917</strain>
    </source>
</reference>
<accession>A0A3M8SDH6</accession>
<name>A0A3M8SDH6_PSEPU</name>
<comment type="caution">
    <text evidence="1">The sequence shown here is derived from an EMBL/GenBank/DDBJ whole genome shotgun (WGS) entry which is preliminary data.</text>
</comment>
<dbReference type="AlphaFoldDB" id="A0A3M8SDH6"/>
<gene>
    <name evidence="1" type="ORF">EFK07_28405</name>
</gene>
<dbReference type="Proteomes" id="UP000278162">
    <property type="component" value="Unassembled WGS sequence"/>
</dbReference>
<protein>
    <submittedName>
        <fullName evidence="1">Uncharacterized protein</fullName>
    </submittedName>
</protein>
<dbReference type="EMBL" id="RJAI01000092">
    <property type="protein sequence ID" value="RNF79301.1"/>
    <property type="molecule type" value="Genomic_DNA"/>
</dbReference>
<sequence length="68" mass="7755">MAQSDHELIDKQMALWEAASVAMREYEEAKAHGSPELLELLRQKAEWFAKAASSYHLETMTGKKAPRH</sequence>